<evidence type="ECO:0000256" key="3">
    <source>
        <dbReference type="ARBA" id="ARBA00023157"/>
    </source>
</evidence>
<dbReference type="Proteomes" id="UP000274131">
    <property type="component" value="Unassembled WGS sequence"/>
</dbReference>
<keyword evidence="7" id="KW-0812">Transmembrane</keyword>
<feature type="compositionally biased region" description="Low complexity" evidence="6">
    <location>
        <begin position="2814"/>
        <end position="2825"/>
    </location>
</feature>
<dbReference type="PROSITE" id="PS00420">
    <property type="entry name" value="SRCR_1"/>
    <property type="match status" value="1"/>
</dbReference>
<keyword evidence="4" id="KW-0325">Glycoprotein</keyword>
<feature type="compositionally biased region" description="Low complexity" evidence="6">
    <location>
        <begin position="2783"/>
        <end position="2800"/>
    </location>
</feature>
<dbReference type="Gene3D" id="3.10.100.10">
    <property type="entry name" value="Mannose-Binding Protein A, subunit A"/>
    <property type="match status" value="1"/>
</dbReference>
<dbReference type="Pfam" id="PF13229">
    <property type="entry name" value="Beta_helix"/>
    <property type="match status" value="1"/>
</dbReference>
<sequence length="2919" mass="331175">MLPYQQQYYYNNSRPNFRLTDGPTTRHGRLQVLFRDRWRSVCTQLTNWTSTDVTTACRTMGFSGGGFWKWFRRNNDTYPFVMPRPSCLPSAESLWECSGFGNFDAIPLSENLCQGEDDIGIHCWGPPTFTGWAKHWKGLHILSSPYKFVPSDPDDVSHHKESLSRLEFVDIFYAGYDGAAKNTTAALYVENVPPIINGLKVYRSAGDGVQFYEPTGPILIANSTILQNRGRGINIQNTTDGRVYINMTVIDGNYGDGIYYTQMGPLTNLASSSTREIPRLDMCKNHELNKQLYFPHLIHAYMPNGTNYDPNIPSPCWMVIPLPSGYNYVYTLQFLGVANMNPSKLGSKTELVICDSRYNHTNCVGTNDVRIPVVEDLIPQSVSIKSFGRPLYISLQHTSATATNRVEADINVLFRIHASVHDKAYYGLNVSNSVITNNSGNGIYAGNVKDRVVLTNVNITNNEGFGGFLVRDGAADIWINASNIKSNWGDGINVSFAGGAVMINGTSVTDNCWRGCAFHQNTSSRYLAMNQEIVFKGRPASNVYYLQTLVARNGWGGILVGNFCIPEYRRIHPKVVVSWIELLANNYHPSLEIHSCQSDGMAITNIDISGNRIENGNGIGFRMEPTVNAVAQINSNHFVNNSHIALLVRNAAHPQLAHLPAKVTISRNYFKFNSGQSIVSIGLNEDAPNQKMLFHQQNEIRSNAVINPYPYLKPRSTPFAALVVSSSNVEINRNCFENPDSEYEIATELMEHAKTINATENSWGSQFQRDFMHKVFDQFNRYSLARIEVFPYAQVCNELDPYIVTSHAYRRQFRNSSRSFFLGGTIWENKDLPRGRYRVNEDLNVVPGAKLTIEPGTIFEFADGVGMLVQGDLIRSDYHGSKTPVIFTSQPFSLPSLEQVRLVDETDNQEVLAGRLEVFIDGQWGTVCNRSWTAELALRTCNQLGLVMDPEHFENWRIFPSQGSLPMIMDNVRCEEREYDITKCRHDGVNHNVAASCRSTEVVGIKCAEPLWAGVRYSLLANPPAVTGQTVMDNWIIEKAGVLDFRTAQFSAALLIDWNYHTFYNLTKPAIRNSRVENNRRHGFKIRSPGITIENVIVKDNGHSGFRYNPLVTAPLQQDIVTWLGRQDSQRLQLNNVYVIPNFNTDPIEISESQFNHRKFLAARATADCPLVPDSQCVYEQTIRAVGNQFGLSSKIAVQIVNRPNGQSDEDVTLMDESKKQFWSVSKDVIQFPIVSAGNTLKLRYTRSYGKPQVILLLLFLDEYVDHFIHVYRSVVSGNQYGLSSVHYNNLSAADGSIYNRRSLEKIWFQKVNFTKNREAVLWIHSPQHVVLDDAPLAEIRYHIDNCSVANNTGGFFQTHRDLYKSVNIFKWNFWSNTFSFNRNMDISIYLPDLQNMLASSFHSVLVTENRFDRNSGFGLTLNGYYTFANISSNNFTQNIAVSEGGILSLMGMEKHLVCERNRIYSNWGTWMIKVDIKSHSLRDTVPAWIQYNYIQRNHYIRSGDDYVDMWPRSYAIGIFGSQRADIHFNLLKNVLMDFELVSGCKMPLVTDTMNVTFNWWGGGNQDEINQRVFDFDDWNIYTLAEYSPFYGQLATKVLSETTEEDLHGRMYNSKTLTVTRERWHEFPFHYKPRRPYRIIKDLTIMPNATLTVERGVEVHVWPNVRILVLGNLIANGTFWEPVRFKPINVTEYDESKDKISTRYKRVIVTRNKKRRIINFRRRLTVIRARRRSEIGRDLVYSQFPSLRREIPFYQQFSIRLSNISQLSGFLEIYNATTGEWVPSCDKEFTIRNAQVVCRELGFFPANAYHWLTPRWEYNPKIRILKTYAEPRQCLGNENALYQCPMRLNGNITMWQCMDNEHFNFVHCGRGESLNNNYIGNWGGIVFAHGSMEYQQTPVQENSILRHTEIVGGGISHNNTIDVAALLFVQRSPLVDAVNITNSSMNALQIIVPRDKVTLNRLNVTQNLGLGISIWVSNLQGAATGKGASQGPINLPYNVRGMLDICAAEKNYKINERVIVFYKYDSYHVDCIKFFTTTAPTVAFRFLMVNFYDGSQVELGRPDGLSIYSSKSFYKRLAHFSTKSGNFSLTIRSESEMALHLRASAADGIYGFVAEVAATSTSAQTEPINEVLIRQSRLENNDRGALVFRNTGEIGPEVVISDCSIQHNGYNIYGNISTTYAYIRGTRISHNQGGLLLTSDTSSAVARLSAVIRDSTFISNSNGTVVALVGNGYQKVTFHNNILSRNYALYYDTLLINCMTTNFTRNVFSNNTGLHTVHTTRCPDLSSTTQSFQNNWFQDNLALGHGHQYMERYGYLPENQADDFDRRPRHILVSSRRKRQVLDQNDVSFDWWTHVGMETERYRSTVFTEVSRQSYRQNVFNNPLNDYELTSGPVTSYDIVSIDARENYWGYPGTIGVAAAKIRDENDYRNLIRVDYQPVLESNTSLIEGDCPAGWFQIGVDEFKSCFIYVGAASTYKSAVRYCQEMGAIIPYLRVDDERQGPLADRVSSIVSARVEDDEKYSSFLNRVEKQFWISGANIPPTHCGWLSSKSKHIGFQNCHALLPFVCERGVTPYREPALWRSGIIIAAITLFVLAVVIVLLALCWFRKSRKRKEEESNRKELIRSSLRLDKMERERRYKEYWDKPNCFHICIFKTTSLMQGHQTDDDPIANAHRNMILGEKDAWSPAETLRTSCSKLSETTVSTVDHGNDRRTYSTTNGTYTETTSASDTGPLLSRTSAIGIRTSYPYRHDILSDTQSTFSGGSDQRQREVRMRESATHRGTDTSISSSATCSTCPTESTLSSTEADSTLTENSQHSSSARSTQSEDTVVAQPLLFPTSRQTNVTTFSPHPLVEPVRTPLYQTNYTRTRPLRPAPPIPPHGVRPTVLPSRSLVDLIAPQNQVSPRRNSTGPSIMYETSM</sequence>
<dbReference type="OrthoDB" id="5857313at2759"/>
<dbReference type="SUPFAM" id="SSF56487">
    <property type="entry name" value="SRCR-like"/>
    <property type="match status" value="3"/>
</dbReference>
<dbReference type="Gene3D" id="3.10.250.10">
    <property type="entry name" value="SRCR-like domain"/>
    <property type="match status" value="3"/>
</dbReference>
<feature type="transmembrane region" description="Helical" evidence="7">
    <location>
        <begin position="2579"/>
        <end position="2606"/>
    </location>
</feature>
<feature type="compositionally biased region" description="Polar residues" evidence="6">
    <location>
        <begin position="2754"/>
        <end position="2765"/>
    </location>
</feature>
<feature type="disulfide bond" evidence="5">
    <location>
        <begin position="1834"/>
        <end position="1844"/>
    </location>
</feature>
<feature type="disulfide bond" evidence="5">
    <location>
        <begin position="87"/>
        <end position="97"/>
    </location>
</feature>
<evidence type="ECO:0000259" key="8">
    <source>
        <dbReference type="PROSITE" id="PS50287"/>
    </source>
</evidence>
<dbReference type="GO" id="GO:0016020">
    <property type="term" value="C:membrane"/>
    <property type="evidence" value="ECO:0007669"/>
    <property type="project" value="InterPro"/>
</dbReference>
<feature type="domain" description="SRCR" evidence="8">
    <location>
        <begin position="17"/>
        <end position="124"/>
    </location>
</feature>
<keyword evidence="1" id="KW-0732">Signal</keyword>
<feature type="domain" description="SRCR" evidence="8">
    <location>
        <begin position="1759"/>
        <end position="1869"/>
    </location>
</feature>
<dbReference type="GO" id="GO:0045217">
    <property type="term" value="P:cell-cell junction maintenance"/>
    <property type="evidence" value="ECO:0007669"/>
    <property type="project" value="TreeGrafter"/>
</dbReference>
<reference evidence="9 10" key="2">
    <citation type="submission" date="2018-10" db="EMBL/GenBank/DDBJ databases">
        <authorList>
            <consortium name="Pathogen Informatics"/>
        </authorList>
    </citation>
    <scope>NUCLEOTIDE SEQUENCE [LARGE SCALE GENOMIC DNA]</scope>
</reference>
<dbReference type="STRING" id="51028.A0A158Q9W9"/>
<organism evidence="11">
    <name type="scientific">Enterobius vermicularis</name>
    <name type="common">Human pinworm</name>
    <dbReference type="NCBI Taxonomy" id="51028"/>
    <lineage>
        <taxon>Eukaryota</taxon>
        <taxon>Metazoa</taxon>
        <taxon>Ecdysozoa</taxon>
        <taxon>Nematoda</taxon>
        <taxon>Chromadorea</taxon>
        <taxon>Rhabditida</taxon>
        <taxon>Spirurina</taxon>
        <taxon>Oxyuridomorpha</taxon>
        <taxon>Oxyuroidea</taxon>
        <taxon>Oxyuridae</taxon>
        <taxon>Enterobius</taxon>
    </lineage>
</organism>
<protein>
    <submittedName>
        <fullName evidence="11">SRCR domain-containing protein</fullName>
    </submittedName>
</protein>
<reference evidence="11" key="1">
    <citation type="submission" date="2016-04" db="UniProtKB">
        <authorList>
            <consortium name="WormBaseParasite"/>
        </authorList>
    </citation>
    <scope>IDENTIFICATION</scope>
</reference>
<dbReference type="InterPro" id="IPR016187">
    <property type="entry name" value="CTDL_fold"/>
</dbReference>
<evidence type="ECO:0000313" key="9">
    <source>
        <dbReference type="EMBL" id="VDD87925.1"/>
    </source>
</evidence>
<gene>
    <name evidence="9" type="ORF">EVEC_LOCUS3068</name>
</gene>
<keyword evidence="3 5" id="KW-1015">Disulfide bond</keyword>
<dbReference type="SUPFAM" id="SSF56436">
    <property type="entry name" value="C-type lectin-like"/>
    <property type="match status" value="1"/>
</dbReference>
<comment type="caution">
    <text evidence="5">Lacks conserved residue(s) required for the propagation of feature annotation.</text>
</comment>
<evidence type="ECO:0000256" key="7">
    <source>
        <dbReference type="SAM" id="Phobius"/>
    </source>
</evidence>
<dbReference type="InterPro" id="IPR053243">
    <property type="entry name" value="SJ_maturation_regulator"/>
</dbReference>
<feature type="compositionally biased region" description="Polar residues" evidence="6">
    <location>
        <begin position="2801"/>
        <end position="2813"/>
    </location>
</feature>
<dbReference type="Gene3D" id="2.160.20.10">
    <property type="entry name" value="Single-stranded right-handed beta-helix, Pectin lyase-like"/>
    <property type="match status" value="5"/>
</dbReference>
<feature type="compositionally biased region" description="Low complexity" evidence="6">
    <location>
        <begin position="2714"/>
        <end position="2726"/>
    </location>
</feature>
<proteinExistence type="predicted"/>
<evidence type="ECO:0000256" key="2">
    <source>
        <dbReference type="ARBA" id="ARBA00022737"/>
    </source>
</evidence>
<dbReference type="PANTHER" id="PTHR47653">
    <property type="entry name" value="PROTEIN BARK BEETLE"/>
    <property type="match status" value="1"/>
</dbReference>
<dbReference type="PROSITE" id="PS50287">
    <property type="entry name" value="SRCR_2"/>
    <property type="match status" value="3"/>
</dbReference>
<dbReference type="SMART" id="SM00202">
    <property type="entry name" value="SR"/>
    <property type="match status" value="3"/>
</dbReference>
<accession>A0A158Q9W9</accession>
<evidence type="ECO:0000313" key="10">
    <source>
        <dbReference type="Proteomes" id="UP000274131"/>
    </source>
</evidence>
<evidence type="ECO:0000256" key="5">
    <source>
        <dbReference type="PROSITE-ProRule" id="PRU00196"/>
    </source>
</evidence>
<feature type="region of interest" description="Disordered" evidence="6">
    <location>
        <begin position="2753"/>
        <end position="2828"/>
    </location>
</feature>
<dbReference type="EMBL" id="UXUI01007501">
    <property type="protein sequence ID" value="VDD87925.1"/>
    <property type="molecule type" value="Genomic_DNA"/>
</dbReference>
<dbReference type="WBParaSite" id="EVEC_0000336001-mRNA-1">
    <property type="protein sequence ID" value="EVEC_0000336001-mRNA-1"/>
    <property type="gene ID" value="EVEC_0000336001"/>
</dbReference>
<evidence type="ECO:0000256" key="6">
    <source>
        <dbReference type="SAM" id="MobiDB-lite"/>
    </source>
</evidence>
<dbReference type="InterPro" id="IPR006626">
    <property type="entry name" value="PbH1"/>
</dbReference>
<dbReference type="Pfam" id="PF00530">
    <property type="entry name" value="SRCR"/>
    <property type="match status" value="3"/>
</dbReference>
<dbReference type="InterPro" id="IPR012334">
    <property type="entry name" value="Pectin_lyas_fold"/>
</dbReference>
<feature type="domain" description="SRCR" evidence="8">
    <location>
        <begin position="900"/>
        <end position="1008"/>
    </location>
</feature>
<feature type="compositionally biased region" description="Basic and acidic residues" evidence="6">
    <location>
        <begin position="2766"/>
        <end position="2782"/>
    </location>
</feature>
<dbReference type="PANTHER" id="PTHR47653:SF1">
    <property type="entry name" value="DELETED IN MALIGNANT BRAIN TUMORS 1 PROTEIN"/>
    <property type="match status" value="1"/>
</dbReference>
<dbReference type="SUPFAM" id="SSF51126">
    <property type="entry name" value="Pectin lyase-like"/>
    <property type="match status" value="4"/>
</dbReference>
<evidence type="ECO:0000313" key="11">
    <source>
        <dbReference type="WBParaSite" id="EVEC_0000336001-mRNA-1"/>
    </source>
</evidence>
<dbReference type="SMART" id="SM00710">
    <property type="entry name" value="PbH1"/>
    <property type="match status" value="20"/>
</dbReference>
<dbReference type="InterPro" id="IPR039448">
    <property type="entry name" value="Beta_helix"/>
</dbReference>
<keyword evidence="2" id="KW-0677">Repeat</keyword>
<name>A0A158Q9W9_ENTVE</name>
<evidence type="ECO:0000256" key="1">
    <source>
        <dbReference type="ARBA" id="ARBA00022729"/>
    </source>
</evidence>
<dbReference type="InterPro" id="IPR036772">
    <property type="entry name" value="SRCR-like_dom_sf"/>
</dbReference>
<feature type="disulfide bond" evidence="5">
    <location>
        <begin position="974"/>
        <end position="984"/>
    </location>
</feature>
<evidence type="ECO:0000256" key="4">
    <source>
        <dbReference type="ARBA" id="ARBA00023180"/>
    </source>
</evidence>
<dbReference type="InterPro" id="IPR016186">
    <property type="entry name" value="C-type_lectin-like/link_sf"/>
</dbReference>
<dbReference type="InterPro" id="IPR001190">
    <property type="entry name" value="SRCR"/>
</dbReference>
<keyword evidence="7" id="KW-0472">Membrane</keyword>
<dbReference type="InterPro" id="IPR011050">
    <property type="entry name" value="Pectin_lyase_fold/virulence"/>
</dbReference>
<keyword evidence="7" id="KW-1133">Transmembrane helix</keyword>
<feature type="region of interest" description="Disordered" evidence="6">
    <location>
        <begin position="2701"/>
        <end position="2732"/>
    </location>
</feature>
<keyword evidence="10" id="KW-1185">Reference proteome</keyword>